<dbReference type="EMBL" id="CAXAJV020001301">
    <property type="protein sequence ID" value="CAL7951964.1"/>
    <property type="molecule type" value="Genomic_DNA"/>
</dbReference>
<dbReference type="Proteomes" id="UP001642520">
    <property type="component" value="Unassembled WGS sequence"/>
</dbReference>
<accession>A0ABP1PFH1</accession>
<feature type="region of interest" description="Disordered" evidence="1">
    <location>
        <begin position="40"/>
        <end position="68"/>
    </location>
</feature>
<sequence>MDNYWTVNCGGHSVIYVNADRKVNSSVPNRPWIDSGLTLLGKRPASQSERKRYRDEEKGERGGHRQRSTRDLVKWNVSLHRSLAETFDVQFGVAFKKIHPRWCQYALILSKTGTDIGTDKWKDDDKAIHN</sequence>
<protein>
    <submittedName>
        <fullName evidence="2">Uncharacterized protein</fullName>
    </submittedName>
</protein>
<evidence type="ECO:0000313" key="3">
    <source>
        <dbReference type="Proteomes" id="UP001642520"/>
    </source>
</evidence>
<organism evidence="2 3">
    <name type="scientific">Xylocopa violacea</name>
    <name type="common">Violet carpenter bee</name>
    <name type="synonym">Apis violacea</name>
    <dbReference type="NCBI Taxonomy" id="135666"/>
    <lineage>
        <taxon>Eukaryota</taxon>
        <taxon>Metazoa</taxon>
        <taxon>Ecdysozoa</taxon>
        <taxon>Arthropoda</taxon>
        <taxon>Hexapoda</taxon>
        <taxon>Insecta</taxon>
        <taxon>Pterygota</taxon>
        <taxon>Neoptera</taxon>
        <taxon>Endopterygota</taxon>
        <taxon>Hymenoptera</taxon>
        <taxon>Apocrita</taxon>
        <taxon>Aculeata</taxon>
        <taxon>Apoidea</taxon>
        <taxon>Anthophila</taxon>
        <taxon>Apidae</taxon>
        <taxon>Xylocopa</taxon>
        <taxon>Xylocopa</taxon>
    </lineage>
</organism>
<name>A0ABP1PFH1_XYLVO</name>
<keyword evidence="3" id="KW-1185">Reference proteome</keyword>
<feature type="compositionally biased region" description="Basic and acidic residues" evidence="1">
    <location>
        <begin position="48"/>
        <end position="68"/>
    </location>
</feature>
<reference evidence="2 3" key="1">
    <citation type="submission" date="2024-08" db="EMBL/GenBank/DDBJ databases">
        <authorList>
            <person name="Will J Nash"/>
            <person name="Angela Man"/>
            <person name="Seanna McTaggart"/>
            <person name="Kendall Baker"/>
            <person name="Tom Barker"/>
            <person name="Leah Catchpole"/>
            <person name="Alex Durrant"/>
            <person name="Karim Gharbi"/>
            <person name="Naomi Irish"/>
            <person name="Gemy Kaithakottil"/>
            <person name="Debby Ku"/>
            <person name="Aaliyah Providence"/>
            <person name="Felix Shaw"/>
            <person name="David Swarbreck"/>
            <person name="Chris Watkins"/>
            <person name="Ann M. McCartney"/>
            <person name="Giulio Formenti"/>
            <person name="Alice Mouton"/>
            <person name="Noel Vella"/>
            <person name="Bjorn M von Reumont"/>
            <person name="Adriana Vella"/>
            <person name="Wilfried Haerty"/>
        </authorList>
    </citation>
    <scope>NUCLEOTIDE SEQUENCE [LARGE SCALE GENOMIC DNA]</scope>
</reference>
<evidence type="ECO:0000256" key="1">
    <source>
        <dbReference type="SAM" id="MobiDB-lite"/>
    </source>
</evidence>
<proteinExistence type="predicted"/>
<gene>
    <name evidence="2" type="ORF">XYLVIOL_LOCUS10808</name>
</gene>
<evidence type="ECO:0000313" key="2">
    <source>
        <dbReference type="EMBL" id="CAL7951964.1"/>
    </source>
</evidence>
<comment type="caution">
    <text evidence="2">The sequence shown here is derived from an EMBL/GenBank/DDBJ whole genome shotgun (WGS) entry which is preliminary data.</text>
</comment>